<sequence>MTPAPDAPGKLGEAIDPAQIQRYVVDLDGWIRARQDELGDLDHAAIAAGRGQELAGDMSLLMALWKAIHDRYQLVFATWDGGRVLQQERERISALIWGRLDGATDMPGGLAVSLPEACRLNDAMTGQLRTKLALAPDASAQAARVRDLRAQLERIRDQVGLEPSNTQEAAARTLAGLMLRLDSVTERLERGADVGGLLGPIEMEATTFERDLIVGNARRRDARSKVLSARELRADLEAREQALQKLADTCVATVDTAPRFAVPDVDALGPVPVTPDEIEGYLAKLDRVSQALEFAQHKYADALAEHADLVALLDAYVAKAQAEGVAGSADLVESEKQARAVLARRPAPISVAQQLVATYQTWLQKEIAR</sequence>
<gene>
    <name evidence="2" type="ORF">F0U44_08835</name>
</gene>
<comment type="caution">
    <text evidence="2">The sequence shown here is derived from an EMBL/GenBank/DDBJ whole genome shotgun (WGS) entry which is preliminary data.</text>
</comment>
<evidence type="ECO:0000313" key="3">
    <source>
        <dbReference type="Proteomes" id="UP000325003"/>
    </source>
</evidence>
<evidence type="ECO:0000256" key="1">
    <source>
        <dbReference type="SAM" id="Coils"/>
    </source>
</evidence>
<keyword evidence="3" id="KW-1185">Reference proteome</keyword>
<dbReference type="RefSeq" id="WP_149727935.1">
    <property type="nucleotide sequence ID" value="NZ_VUJV01000003.1"/>
</dbReference>
<dbReference type="EMBL" id="VUJV01000003">
    <property type="protein sequence ID" value="KAA1418596.1"/>
    <property type="molecule type" value="Genomic_DNA"/>
</dbReference>
<accession>A0A5B1LDS4</accession>
<reference evidence="2 3" key="1">
    <citation type="submission" date="2019-09" db="EMBL/GenBank/DDBJ databases">
        <title>Nocardioides panacisoli sp. nov., isolated from the soil of a ginseng field.</title>
        <authorList>
            <person name="Cho C."/>
        </authorList>
    </citation>
    <scope>NUCLEOTIDE SEQUENCE [LARGE SCALE GENOMIC DNA]</scope>
    <source>
        <strain evidence="2 3">BN130099</strain>
    </source>
</reference>
<dbReference type="AlphaFoldDB" id="A0A5B1LDS4"/>
<evidence type="ECO:0000313" key="2">
    <source>
        <dbReference type="EMBL" id="KAA1418596.1"/>
    </source>
</evidence>
<protein>
    <submittedName>
        <fullName evidence="2">Uncharacterized protein</fullName>
    </submittedName>
</protein>
<feature type="coiled-coil region" evidence="1">
    <location>
        <begin position="219"/>
        <end position="249"/>
    </location>
</feature>
<dbReference type="Proteomes" id="UP000325003">
    <property type="component" value="Unassembled WGS sequence"/>
</dbReference>
<keyword evidence="1" id="KW-0175">Coiled coil</keyword>
<name>A0A5B1LDS4_9ACTN</name>
<reference evidence="2 3" key="2">
    <citation type="submission" date="2019-09" db="EMBL/GenBank/DDBJ databases">
        <authorList>
            <person name="Jin C."/>
        </authorList>
    </citation>
    <scope>NUCLEOTIDE SEQUENCE [LARGE SCALE GENOMIC DNA]</scope>
    <source>
        <strain evidence="2 3">BN130099</strain>
    </source>
</reference>
<organism evidence="2 3">
    <name type="scientific">Nocardioides humilatus</name>
    <dbReference type="NCBI Taxonomy" id="2607660"/>
    <lineage>
        <taxon>Bacteria</taxon>
        <taxon>Bacillati</taxon>
        <taxon>Actinomycetota</taxon>
        <taxon>Actinomycetes</taxon>
        <taxon>Propionibacteriales</taxon>
        <taxon>Nocardioidaceae</taxon>
        <taxon>Nocardioides</taxon>
    </lineage>
</organism>
<proteinExistence type="predicted"/>